<feature type="transmembrane region" description="Helical" evidence="20">
    <location>
        <begin position="182"/>
        <end position="208"/>
    </location>
</feature>
<evidence type="ECO:0000313" key="23">
    <source>
        <dbReference type="Proteomes" id="UP001057877"/>
    </source>
</evidence>
<dbReference type="EC" id="1.10.3.-" evidence="20"/>
<keyword evidence="6 20" id="KW-1003">Cell membrane</keyword>
<dbReference type="SUPFAM" id="SSF81442">
    <property type="entry name" value="Cytochrome c oxidase subunit I-like"/>
    <property type="match status" value="1"/>
</dbReference>
<protein>
    <recommendedName>
        <fullName evidence="20">Quinol oxidase subunit 1</fullName>
        <ecNumber evidence="20">1.10.3.-</ecNumber>
    </recommendedName>
</protein>
<keyword evidence="12 19" id="KW-0249">Electron transport</keyword>
<evidence type="ECO:0000256" key="14">
    <source>
        <dbReference type="ARBA" id="ARBA00023002"/>
    </source>
</evidence>
<dbReference type="Pfam" id="PF00115">
    <property type="entry name" value="COX1"/>
    <property type="match status" value="1"/>
</dbReference>
<comment type="function">
    <text evidence="20">Catalyzes quinol oxidation with the concomitant reduction of oxygen to water.</text>
</comment>
<feature type="transmembrane region" description="Helical" evidence="20">
    <location>
        <begin position="282"/>
        <end position="300"/>
    </location>
</feature>
<dbReference type="Proteomes" id="UP001057877">
    <property type="component" value="Chromosome"/>
</dbReference>
<evidence type="ECO:0000259" key="21">
    <source>
        <dbReference type="PROSITE" id="PS50855"/>
    </source>
</evidence>
<dbReference type="InterPro" id="IPR023616">
    <property type="entry name" value="Cyt_c_oxase-like_su1_dom"/>
</dbReference>
<gene>
    <name evidence="22" type="primary">qoxB</name>
    <name evidence="22" type="ORF">L1F29_08555</name>
</gene>
<comment type="cofactor">
    <cofactor evidence="20">
        <name>ferriheme a</name>
        <dbReference type="ChEBI" id="CHEBI:60532"/>
    </cofactor>
    <text evidence="20">Heme A3.</text>
</comment>
<evidence type="ECO:0000256" key="7">
    <source>
        <dbReference type="ARBA" id="ARBA00022617"/>
    </source>
</evidence>
<accession>A0ABY5SED5</accession>
<dbReference type="InterPro" id="IPR000883">
    <property type="entry name" value="Cyt_C_Oxase_1"/>
</dbReference>
<feature type="transmembrane region" description="Helical" evidence="20">
    <location>
        <begin position="140"/>
        <end position="162"/>
    </location>
</feature>
<evidence type="ECO:0000256" key="17">
    <source>
        <dbReference type="ARBA" id="ARBA00023065"/>
    </source>
</evidence>
<dbReference type="PROSITE" id="PS00077">
    <property type="entry name" value="COX1_CUB"/>
    <property type="match status" value="1"/>
</dbReference>
<keyword evidence="11 20" id="KW-0375">Hydrogen ion transport</keyword>
<dbReference type="PRINTS" id="PR01165">
    <property type="entry name" value="CYCOXIDASEI"/>
</dbReference>
<feature type="transmembrane region" description="Helical" evidence="20">
    <location>
        <begin position="378"/>
        <end position="401"/>
    </location>
</feature>
<feature type="transmembrane region" description="Helical" evidence="20">
    <location>
        <begin position="98"/>
        <end position="119"/>
    </location>
</feature>
<evidence type="ECO:0000256" key="3">
    <source>
        <dbReference type="ARBA" id="ARBA00004673"/>
    </source>
</evidence>
<feature type="transmembrane region" description="Helical" evidence="20">
    <location>
        <begin position="228"/>
        <end position="250"/>
    </location>
</feature>
<organism evidence="22 23">
    <name type="scientific">Paenibacillus spongiae</name>
    <dbReference type="NCBI Taxonomy" id="2909671"/>
    <lineage>
        <taxon>Bacteria</taxon>
        <taxon>Bacillati</taxon>
        <taxon>Bacillota</taxon>
        <taxon>Bacilli</taxon>
        <taxon>Bacillales</taxon>
        <taxon>Paenibacillaceae</taxon>
        <taxon>Paenibacillus</taxon>
    </lineage>
</organism>
<dbReference type="PANTHER" id="PTHR10422:SF35">
    <property type="entry name" value="CYTOCHROME BO(3) UBIQUINOL OXIDASE SUBUNIT 1"/>
    <property type="match status" value="1"/>
</dbReference>
<evidence type="ECO:0000256" key="1">
    <source>
        <dbReference type="ARBA" id="ARBA00000725"/>
    </source>
</evidence>
<feature type="transmembrane region" description="Helical" evidence="20">
    <location>
        <begin position="581"/>
        <end position="600"/>
    </location>
</feature>
<keyword evidence="13 20" id="KW-1133">Transmembrane helix</keyword>
<feature type="transmembrane region" description="Helical" evidence="20">
    <location>
        <begin position="15"/>
        <end position="37"/>
    </location>
</feature>
<evidence type="ECO:0000256" key="9">
    <source>
        <dbReference type="ARBA" id="ARBA00022692"/>
    </source>
</evidence>
<dbReference type="InterPro" id="IPR014233">
    <property type="entry name" value="QoxB"/>
</dbReference>
<dbReference type="PANTHER" id="PTHR10422">
    <property type="entry name" value="CYTOCHROME C OXIDASE SUBUNIT 1"/>
    <property type="match status" value="1"/>
</dbReference>
<evidence type="ECO:0000256" key="12">
    <source>
        <dbReference type="ARBA" id="ARBA00022982"/>
    </source>
</evidence>
<dbReference type="InterPro" id="IPR036927">
    <property type="entry name" value="Cyt_c_oxase-like_su1_sf"/>
</dbReference>
<keyword evidence="7 19" id="KW-0349">Heme</keyword>
<keyword evidence="23" id="KW-1185">Reference proteome</keyword>
<evidence type="ECO:0000256" key="6">
    <source>
        <dbReference type="ARBA" id="ARBA00022475"/>
    </source>
</evidence>
<dbReference type="Gene3D" id="1.20.210.10">
    <property type="entry name" value="Cytochrome c oxidase-like, subunit I domain"/>
    <property type="match status" value="1"/>
</dbReference>
<evidence type="ECO:0000256" key="19">
    <source>
        <dbReference type="RuleBase" id="RU000370"/>
    </source>
</evidence>
<proteinExistence type="inferred from homology"/>
<evidence type="ECO:0000256" key="18">
    <source>
        <dbReference type="ARBA" id="ARBA00023136"/>
    </source>
</evidence>
<feature type="domain" description="Cytochrome oxidase subunit I profile" evidence="21">
    <location>
        <begin position="36"/>
        <end position="554"/>
    </location>
</feature>
<name>A0ABY5SED5_9BACL</name>
<dbReference type="RefSeq" id="WP_258387914.1">
    <property type="nucleotide sequence ID" value="NZ_CP091430.1"/>
</dbReference>
<keyword evidence="15 20" id="KW-0408">Iron</keyword>
<evidence type="ECO:0000256" key="4">
    <source>
        <dbReference type="ARBA" id="ARBA00009578"/>
    </source>
</evidence>
<evidence type="ECO:0000313" key="22">
    <source>
        <dbReference type="EMBL" id="UVI31850.1"/>
    </source>
</evidence>
<reference evidence="22" key="1">
    <citation type="submission" date="2022-01" db="EMBL/GenBank/DDBJ databases">
        <title>Paenibacillus spongiae sp. nov., isolated from marine sponge.</title>
        <authorList>
            <person name="Li Z."/>
            <person name="Zhang M."/>
        </authorList>
    </citation>
    <scope>NUCLEOTIDE SEQUENCE</scope>
    <source>
        <strain evidence="22">PHS-Z3</strain>
    </source>
</reference>
<keyword evidence="9 19" id="KW-0812">Transmembrane</keyword>
<evidence type="ECO:0000256" key="20">
    <source>
        <dbReference type="RuleBase" id="RU367144"/>
    </source>
</evidence>
<sequence>MFEFIKEHLILDDPLILGANISIALTVIGIVFALTYLKKWKWLWTEWITSVDHKKIGIMYIIAALLMLFRGGFDALLMRAQLTVPNNELLTPQHYNEIFTTHGTIMILFMAMPFLLGLMNVVIPLQIGARDVAFPYLNNLSFWSFFFGAILFNVSFVFGGSPDAGWTNYAPLAIEGSPGPGINYYLLGLQISGIGTLLTGINFVVTIFKMRAPGMTLLRMPMFTWTSLITSFIIVFAFPILTVSLALMTFDRLFGTHFFTLTDGGNPMLWSNLFWLWGHPEVYIVILPAFGIFSEIISTFARKTLFGHKSMIISLVVISLLSFLVWVHHFFTMGGSAALNNVFSITTMAIAIPTGIKIFNWLGTLYKSRIQFSTPMMWALAFIPTFVIGGVTGVMLGMAAADFQYHNNYFLVAHFHYTLIAGVVFACFAGFEYWYPKMFGHKLNERFGKLAFWFFAIGFNVCFLPQFLLGFAGMPRRVYTYLPEDGWTALNVVSTIGAIGMGIGFMIVVYNVLYSMRHAKRETTGDPWNGRTLEWATATAMPPHYNFAVVPEVKGIDAFWEIKQANNAVKKENIEYKPIHMPSNASTPFVMSVLFFVAGFGLVFELWWMAILGGIGILACLVLRSLRSHREDEGYYVSVDEIKKREQPIQREA</sequence>
<evidence type="ECO:0000256" key="15">
    <source>
        <dbReference type="ARBA" id="ARBA00023004"/>
    </source>
</evidence>
<keyword evidence="17 20" id="KW-0406">Ion transport</keyword>
<comment type="similarity">
    <text evidence="4 19">Belongs to the heme-copper respiratory oxidase family.</text>
</comment>
<evidence type="ECO:0000256" key="8">
    <source>
        <dbReference type="ARBA" id="ARBA00022660"/>
    </source>
</evidence>
<keyword evidence="10 20" id="KW-0479">Metal-binding</keyword>
<feature type="transmembrane region" description="Helical" evidence="20">
    <location>
        <begin position="489"/>
        <end position="513"/>
    </location>
</feature>
<keyword evidence="14 20" id="KW-0560">Oxidoreductase</keyword>
<feature type="transmembrane region" description="Helical" evidence="20">
    <location>
        <begin position="312"/>
        <end position="331"/>
    </location>
</feature>
<keyword evidence="16 20" id="KW-0186">Copper</keyword>
<keyword evidence="18 20" id="KW-0472">Membrane</keyword>
<dbReference type="InterPro" id="IPR023615">
    <property type="entry name" value="Cyt_c_Oxase_su1_BS"/>
</dbReference>
<keyword evidence="8 19" id="KW-0679">Respiratory chain</keyword>
<comment type="cofactor">
    <cofactor evidence="20">
        <name>Cu cation</name>
        <dbReference type="ChEBI" id="CHEBI:23378"/>
    </cofactor>
    <text evidence="20">Binds a copper B center.</text>
</comment>
<dbReference type="NCBIfam" id="TIGR02882">
    <property type="entry name" value="QoxB"/>
    <property type="match status" value="1"/>
</dbReference>
<evidence type="ECO:0000256" key="13">
    <source>
        <dbReference type="ARBA" id="ARBA00022989"/>
    </source>
</evidence>
<comment type="pathway">
    <text evidence="3 20">Energy metabolism; oxidative phosphorylation.</text>
</comment>
<keyword evidence="5 19" id="KW-0813">Transport</keyword>
<dbReference type="PROSITE" id="PS50855">
    <property type="entry name" value="COX1"/>
    <property type="match status" value="1"/>
</dbReference>
<evidence type="ECO:0000256" key="16">
    <source>
        <dbReference type="ARBA" id="ARBA00023008"/>
    </source>
</evidence>
<dbReference type="EMBL" id="CP091430">
    <property type="protein sequence ID" value="UVI31850.1"/>
    <property type="molecule type" value="Genomic_DNA"/>
</dbReference>
<evidence type="ECO:0000256" key="11">
    <source>
        <dbReference type="ARBA" id="ARBA00022781"/>
    </source>
</evidence>
<evidence type="ECO:0000256" key="5">
    <source>
        <dbReference type="ARBA" id="ARBA00022448"/>
    </source>
</evidence>
<dbReference type="CDD" id="cd01662">
    <property type="entry name" value="Ubiquinol_Oxidase_I"/>
    <property type="match status" value="1"/>
</dbReference>
<feature type="transmembrane region" description="Helical" evidence="20">
    <location>
        <begin position="58"/>
        <end position="78"/>
    </location>
</feature>
<comment type="catalytic activity">
    <reaction evidence="1 20">
        <text>2 a quinol + O2 = 2 a quinone + 2 H2O</text>
        <dbReference type="Rhea" id="RHEA:55376"/>
        <dbReference type="ChEBI" id="CHEBI:15377"/>
        <dbReference type="ChEBI" id="CHEBI:15379"/>
        <dbReference type="ChEBI" id="CHEBI:24646"/>
        <dbReference type="ChEBI" id="CHEBI:132124"/>
    </reaction>
</comment>
<evidence type="ECO:0000256" key="2">
    <source>
        <dbReference type="ARBA" id="ARBA00004651"/>
    </source>
</evidence>
<feature type="transmembrane region" description="Helical" evidence="20">
    <location>
        <begin position="343"/>
        <end position="366"/>
    </location>
</feature>
<comment type="subcellular location">
    <subcellularLocation>
        <location evidence="2 20">Cell membrane</location>
        <topology evidence="2 20">Multi-pass membrane protein</topology>
    </subcellularLocation>
</comment>
<feature type="transmembrane region" description="Helical" evidence="20">
    <location>
        <begin position="447"/>
        <end position="469"/>
    </location>
</feature>
<feature type="transmembrane region" description="Helical" evidence="20">
    <location>
        <begin position="413"/>
        <end position="435"/>
    </location>
</feature>
<evidence type="ECO:0000256" key="10">
    <source>
        <dbReference type="ARBA" id="ARBA00022723"/>
    </source>
</evidence>